<dbReference type="VEuPathDB" id="TriTrypDB:Tb427_000479900"/>
<dbReference type="EMBL" id="KY404678">
    <property type="protein sequence ID" value="ARB50929.1"/>
    <property type="molecule type" value="Genomic_DNA"/>
</dbReference>
<evidence type="ECO:0000313" key="2">
    <source>
        <dbReference type="EMBL" id="ARB50929.1"/>
    </source>
</evidence>
<evidence type="ECO:0000256" key="1">
    <source>
        <dbReference type="SAM" id="MobiDB-lite"/>
    </source>
</evidence>
<proteinExistence type="predicted"/>
<reference evidence="2" key="1">
    <citation type="submission" date="2016-12" db="EMBL/GenBank/DDBJ databases">
        <title>Extending the VSGnome of Trypanosoma brucei strain TREU927.</title>
        <authorList>
            <person name="Cross G.A."/>
        </authorList>
    </citation>
    <scope>NUCLEOTIDE SEQUENCE</scope>
    <source>
        <strain evidence="2">Tb927.99.2048</strain>
    </source>
</reference>
<name>A0A1V0FYK5_9TRYP</name>
<protein>
    <submittedName>
        <fullName evidence="2">Variant surface glycoprotein</fullName>
    </submittedName>
</protein>
<accession>A0A1V0FYK5</accession>
<dbReference type="AlphaFoldDB" id="A0A1V0FYK5"/>
<sequence length="204" mass="21338">MKATKLRIYSALTTEPQNRAKALLLAVVHESCALQEAATNIDEAATAYFELAGLAHLAGMSTALEALQGMQIKAEAQTQVNSVSAVHKRIQPDNSNNGITQTKCTPTDYAANKANAQAAKAVTTCEMAIKKVVVDGEAATNTANAAMCCGTNGLCSSTTAGAQLSIKAGKIYKTDSVSNVAKGKDKTGAQKTRKTWYFSSDESA</sequence>
<organism evidence="2">
    <name type="scientific">Trypanosoma brucei</name>
    <dbReference type="NCBI Taxonomy" id="5691"/>
    <lineage>
        <taxon>Eukaryota</taxon>
        <taxon>Discoba</taxon>
        <taxon>Euglenozoa</taxon>
        <taxon>Kinetoplastea</taxon>
        <taxon>Metakinetoplastina</taxon>
        <taxon>Trypanosomatida</taxon>
        <taxon>Trypanosomatidae</taxon>
        <taxon>Trypanosoma</taxon>
    </lineage>
</organism>
<feature type="region of interest" description="Disordered" evidence="1">
    <location>
        <begin position="181"/>
        <end position="204"/>
    </location>
</feature>